<feature type="transmembrane region" description="Helical" evidence="1">
    <location>
        <begin position="327"/>
        <end position="348"/>
    </location>
</feature>
<dbReference type="EMBL" id="CAEY01000319">
    <property type="status" value="NOT_ANNOTATED_CDS"/>
    <property type="molecule type" value="Genomic_DNA"/>
</dbReference>
<accession>T1KPF7</accession>
<organism evidence="2 3">
    <name type="scientific">Tetranychus urticae</name>
    <name type="common">Two-spotted spider mite</name>
    <dbReference type="NCBI Taxonomy" id="32264"/>
    <lineage>
        <taxon>Eukaryota</taxon>
        <taxon>Metazoa</taxon>
        <taxon>Ecdysozoa</taxon>
        <taxon>Arthropoda</taxon>
        <taxon>Chelicerata</taxon>
        <taxon>Arachnida</taxon>
        <taxon>Acari</taxon>
        <taxon>Acariformes</taxon>
        <taxon>Trombidiformes</taxon>
        <taxon>Prostigmata</taxon>
        <taxon>Eleutherengona</taxon>
        <taxon>Raphignathae</taxon>
        <taxon>Tetranychoidea</taxon>
        <taxon>Tetranychidae</taxon>
        <taxon>Tetranychus</taxon>
    </lineage>
</organism>
<feature type="transmembrane region" description="Helical" evidence="1">
    <location>
        <begin position="210"/>
        <end position="233"/>
    </location>
</feature>
<evidence type="ECO:0000313" key="3">
    <source>
        <dbReference type="Proteomes" id="UP000015104"/>
    </source>
</evidence>
<name>T1KPF7_TETUR</name>
<keyword evidence="1" id="KW-0472">Membrane</keyword>
<proteinExistence type="predicted"/>
<reference evidence="3" key="1">
    <citation type="submission" date="2011-08" db="EMBL/GenBank/DDBJ databases">
        <authorList>
            <person name="Rombauts S."/>
        </authorList>
    </citation>
    <scope>NUCLEOTIDE SEQUENCE</scope>
    <source>
        <strain evidence="3">London</strain>
    </source>
</reference>
<feature type="transmembrane region" description="Helical" evidence="1">
    <location>
        <begin position="69"/>
        <end position="88"/>
    </location>
</feature>
<keyword evidence="1" id="KW-1133">Transmembrane helix</keyword>
<reference evidence="2" key="2">
    <citation type="submission" date="2015-06" db="UniProtKB">
        <authorList>
            <consortium name="EnsemblMetazoa"/>
        </authorList>
    </citation>
    <scope>IDENTIFICATION</scope>
</reference>
<keyword evidence="3" id="KW-1185">Reference proteome</keyword>
<evidence type="ECO:0000256" key="1">
    <source>
        <dbReference type="SAM" id="Phobius"/>
    </source>
</evidence>
<dbReference type="HOGENOM" id="CLU_643018_0_0_1"/>
<protein>
    <recommendedName>
        <fullName evidence="4">Gustatory receptor</fullName>
    </recommendedName>
</protein>
<keyword evidence="1" id="KW-0812">Transmembrane</keyword>
<dbReference type="Proteomes" id="UP000015104">
    <property type="component" value="Unassembled WGS sequence"/>
</dbReference>
<dbReference type="EnsemblMetazoa" id="tetur17g00260.1">
    <property type="protein sequence ID" value="tetur17g00260.1"/>
    <property type="gene ID" value="tetur17g00260"/>
</dbReference>
<evidence type="ECO:0000313" key="2">
    <source>
        <dbReference type="EnsemblMetazoa" id="tetur17g00260.1"/>
    </source>
</evidence>
<sequence>MLRGQHNKVDLGSKLFRLVIGFHSSDDDAVAIKHLKRFESICISYNILPNGFSQDPRVTPSKWTTIKSILYLSVMTINIVHLTLLSAFDLPDKWHLLLGDFFYGHPNGRFFWIFCLNLDICGEYMRQFWIYLIKNGHLTTLKLQHLVYLKGFKSQVLLMDRFYCKKYRFVAANLAVFWVRMLFSVTISFAPILIFIVHSASKLPRTSEQYIYTGFWVVTSYLGIVCTITNLMLTGGLITIQLSYFYFKVAHVARTVQDLATKRRHLNVADYLFDYKATVREIIQYQNEVEHVNIGIRNLFMLVYLGHSVVTDFGVYTALFVHIDRGFMDFFVACVSMIGFTGIGACSYTNGVLLTKMSSCCKNLRKATKRLQLNAKSSIKVTDLEERLSRTDIAFTIGKILDATPRVFVIYLIENISLIMMFKVNFQ</sequence>
<dbReference type="AlphaFoldDB" id="T1KPF7"/>
<feature type="transmembrane region" description="Helical" evidence="1">
    <location>
        <begin position="169"/>
        <end position="198"/>
    </location>
</feature>
<feature type="transmembrane region" description="Helical" evidence="1">
    <location>
        <begin position="299"/>
        <end position="321"/>
    </location>
</feature>
<feature type="transmembrane region" description="Helical" evidence="1">
    <location>
        <begin position="108"/>
        <end position="125"/>
    </location>
</feature>
<evidence type="ECO:0008006" key="4">
    <source>
        <dbReference type="Google" id="ProtNLM"/>
    </source>
</evidence>